<keyword evidence="3" id="KW-0378">Hydrolase</keyword>
<evidence type="ECO:0000256" key="2">
    <source>
        <dbReference type="ARBA" id="ARBA00022670"/>
    </source>
</evidence>
<evidence type="ECO:0000313" key="5">
    <source>
        <dbReference type="EMBL" id="KAF4681406.1"/>
    </source>
</evidence>
<gene>
    <name evidence="5" type="ORF">FOZ62_017947</name>
</gene>
<evidence type="ECO:0000313" key="6">
    <source>
        <dbReference type="Proteomes" id="UP000574390"/>
    </source>
</evidence>
<evidence type="ECO:0000256" key="4">
    <source>
        <dbReference type="ARBA" id="ARBA00023049"/>
    </source>
</evidence>
<dbReference type="Proteomes" id="UP000574390">
    <property type="component" value="Unassembled WGS sequence"/>
</dbReference>
<reference evidence="5 6" key="1">
    <citation type="submission" date="2020-04" db="EMBL/GenBank/DDBJ databases">
        <title>Perkinsus olseni comparative genomics.</title>
        <authorList>
            <person name="Bogema D.R."/>
        </authorList>
    </citation>
    <scope>NUCLEOTIDE SEQUENCE [LARGE SCALE GENOMIC DNA]</scope>
    <source>
        <strain evidence="5">ATCC PRA-205</strain>
    </source>
</reference>
<dbReference type="InterPro" id="IPR012548">
    <property type="entry name" value="MATCAP"/>
</dbReference>
<protein>
    <submittedName>
        <fullName evidence="5">Uncharacterized protein</fullName>
    </submittedName>
</protein>
<proteinExistence type="predicted"/>
<keyword evidence="4" id="KW-0482">Metalloprotease</keyword>
<comment type="cofactor">
    <cofactor evidence="1">
        <name>Zn(2+)</name>
        <dbReference type="ChEBI" id="CHEBI:29105"/>
    </cofactor>
</comment>
<dbReference type="PANTHER" id="PTHR31817">
    <property type="match status" value="1"/>
</dbReference>
<dbReference type="PANTHER" id="PTHR31817:SF0">
    <property type="entry name" value="CHROMOSOME UNDETERMINED SCAFFOLD_67, WHOLE GENOME SHOTGUN SEQUENCE"/>
    <property type="match status" value="1"/>
</dbReference>
<dbReference type="GO" id="GO:0006508">
    <property type="term" value="P:proteolysis"/>
    <property type="evidence" value="ECO:0007669"/>
    <property type="project" value="UniProtKB-KW"/>
</dbReference>
<evidence type="ECO:0000256" key="3">
    <source>
        <dbReference type="ARBA" id="ARBA00022801"/>
    </source>
</evidence>
<feature type="non-terminal residue" evidence="5">
    <location>
        <position position="186"/>
    </location>
</feature>
<dbReference type="EMBL" id="JABANM010037639">
    <property type="protein sequence ID" value="KAF4681406.1"/>
    <property type="molecule type" value="Genomic_DNA"/>
</dbReference>
<dbReference type="AlphaFoldDB" id="A0A7J6NC25"/>
<keyword evidence="2" id="KW-0645">Protease</keyword>
<name>A0A7J6NC25_PEROL</name>
<accession>A0A7J6NC25</accession>
<feature type="non-terminal residue" evidence="5">
    <location>
        <position position="1"/>
    </location>
</feature>
<comment type="caution">
    <text evidence="5">The sequence shown here is derived from an EMBL/GenBank/DDBJ whole genome shotgun (WGS) entry which is preliminary data.</text>
</comment>
<sequence length="186" mass="20657">AYLETAFGSDKVEGTELRSQMEEYLAGLGLLGVVDIKTSSKLLSIANVVKTPPDKHVLHLTDTPVPAGMIPGLCAHEIGTHLIRMLNNDLQPWRADRCLAGDKGRRIKLANHFATEEGLATLNALVQSEKRPNNAECMRPHRESVSFVFQYSCGRRRYGIGPRCKDRIGVSFNCLTCWSATFRTRS</sequence>
<dbReference type="GO" id="GO:0008237">
    <property type="term" value="F:metallopeptidase activity"/>
    <property type="evidence" value="ECO:0007669"/>
    <property type="project" value="UniProtKB-KW"/>
</dbReference>
<evidence type="ECO:0000256" key="1">
    <source>
        <dbReference type="ARBA" id="ARBA00001947"/>
    </source>
</evidence>
<organism evidence="5 6">
    <name type="scientific">Perkinsus olseni</name>
    <name type="common">Perkinsus atlanticus</name>
    <dbReference type="NCBI Taxonomy" id="32597"/>
    <lineage>
        <taxon>Eukaryota</taxon>
        <taxon>Sar</taxon>
        <taxon>Alveolata</taxon>
        <taxon>Perkinsozoa</taxon>
        <taxon>Perkinsea</taxon>
        <taxon>Perkinsida</taxon>
        <taxon>Perkinsidae</taxon>
        <taxon>Perkinsus</taxon>
    </lineage>
</organism>